<dbReference type="Pfam" id="PF00005">
    <property type="entry name" value="ABC_tran"/>
    <property type="match status" value="1"/>
</dbReference>
<proteinExistence type="inferred from homology"/>
<keyword evidence="7" id="KW-1185">Reference proteome</keyword>
<dbReference type="PANTHER" id="PTHR43553:SF24">
    <property type="entry name" value="ENERGY-COUPLING FACTOR TRANSPORTER ATP-BINDING PROTEIN ECFA1"/>
    <property type="match status" value="1"/>
</dbReference>
<dbReference type="KEGG" id="minf:MESINF_2597"/>
<dbReference type="SUPFAM" id="SSF52540">
    <property type="entry name" value="P-loop containing nucleoside triphosphate hydrolases"/>
    <property type="match status" value="1"/>
</dbReference>
<dbReference type="GO" id="GO:0005524">
    <property type="term" value="F:ATP binding"/>
    <property type="evidence" value="ECO:0007669"/>
    <property type="project" value="UniProtKB-KW"/>
</dbReference>
<evidence type="ECO:0000313" key="7">
    <source>
        <dbReference type="Proteomes" id="UP000250796"/>
    </source>
</evidence>
<dbReference type="RefSeq" id="WP_169700292.1">
    <property type="nucleotide sequence ID" value="NZ_LS974202.1"/>
</dbReference>
<sequence length="238" mass="26350">MYISPERRKILSLKGVSISFNGNRVVSNVSLVLHQGESLAIIGLNGSGKTSLLRSIAGIIEEVSGEILVDGRIGMVFQNPDLSLFGTTVEENLLFLLNGCEDDEEIISSKIKKSLERFSISKLRKRDILSLSGGERQRVALAAATVVSPDLLLLDEPFSMLDRCEIRNLLDILHIMKQRGTSIVLSTNRFSELSDFDHFLVLGDGSMIFYGSWESLKKNREIFALAGMPVPFELELSC</sequence>
<dbReference type="InterPro" id="IPR015856">
    <property type="entry name" value="ABC_transpr_CbiO/EcfA_su"/>
</dbReference>
<keyword evidence="2" id="KW-0813">Transport</keyword>
<gene>
    <name evidence="6" type="ORF">MESINF_2597</name>
</gene>
<dbReference type="AlphaFoldDB" id="A0A7Z7PS22"/>
<dbReference type="PROSITE" id="PS50893">
    <property type="entry name" value="ABC_TRANSPORTER_2"/>
    <property type="match status" value="1"/>
</dbReference>
<dbReference type="Proteomes" id="UP000250796">
    <property type="component" value="Chromosome MESINF"/>
</dbReference>
<accession>A0A7Z7PS22</accession>
<evidence type="ECO:0000256" key="4">
    <source>
        <dbReference type="ARBA" id="ARBA00022840"/>
    </source>
</evidence>
<dbReference type="InterPro" id="IPR003439">
    <property type="entry name" value="ABC_transporter-like_ATP-bd"/>
</dbReference>
<dbReference type="GO" id="GO:0042626">
    <property type="term" value="F:ATPase-coupled transmembrane transporter activity"/>
    <property type="evidence" value="ECO:0007669"/>
    <property type="project" value="TreeGrafter"/>
</dbReference>
<protein>
    <submittedName>
        <fullName evidence="6">ABC transporter related protein</fullName>
    </submittedName>
</protein>
<dbReference type="PANTHER" id="PTHR43553">
    <property type="entry name" value="HEAVY METAL TRANSPORTER"/>
    <property type="match status" value="1"/>
</dbReference>
<dbReference type="SMART" id="SM00382">
    <property type="entry name" value="AAA"/>
    <property type="match status" value="1"/>
</dbReference>
<evidence type="ECO:0000256" key="2">
    <source>
        <dbReference type="ARBA" id="ARBA00022448"/>
    </source>
</evidence>
<dbReference type="EMBL" id="LS974202">
    <property type="protein sequence ID" value="SSC14037.1"/>
    <property type="molecule type" value="Genomic_DNA"/>
</dbReference>
<evidence type="ECO:0000256" key="1">
    <source>
        <dbReference type="ARBA" id="ARBA00005417"/>
    </source>
</evidence>
<keyword evidence="3" id="KW-0547">Nucleotide-binding</keyword>
<name>A0A7Z7PS22_9BACT</name>
<organism evidence="6 7">
    <name type="scientific">Mesotoga infera</name>
    <dbReference type="NCBI Taxonomy" id="1236046"/>
    <lineage>
        <taxon>Bacteria</taxon>
        <taxon>Thermotogati</taxon>
        <taxon>Thermotogota</taxon>
        <taxon>Thermotogae</taxon>
        <taxon>Kosmotogales</taxon>
        <taxon>Kosmotogaceae</taxon>
        <taxon>Mesotoga</taxon>
    </lineage>
</organism>
<keyword evidence="4" id="KW-0067">ATP-binding</keyword>
<dbReference type="PROSITE" id="PS00211">
    <property type="entry name" value="ABC_TRANSPORTER_1"/>
    <property type="match status" value="1"/>
</dbReference>
<feature type="domain" description="ABC transporter" evidence="5">
    <location>
        <begin position="11"/>
        <end position="229"/>
    </location>
</feature>
<evidence type="ECO:0000259" key="5">
    <source>
        <dbReference type="PROSITE" id="PS50893"/>
    </source>
</evidence>
<evidence type="ECO:0000256" key="3">
    <source>
        <dbReference type="ARBA" id="ARBA00022741"/>
    </source>
</evidence>
<dbReference type="GO" id="GO:0043190">
    <property type="term" value="C:ATP-binding cassette (ABC) transporter complex"/>
    <property type="evidence" value="ECO:0007669"/>
    <property type="project" value="TreeGrafter"/>
</dbReference>
<dbReference type="InterPro" id="IPR017871">
    <property type="entry name" value="ABC_transporter-like_CS"/>
</dbReference>
<dbReference type="InterPro" id="IPR050095">
    <property type="entry name" value="ECF_ABC_transporter_ATP-bd"/>
</dbReference>
<evidence type="ECO:0000313" key="6">
    <source>
        <dbReference type="EMBL" id="SSC14037.1"/>
    </source>
</evidence>
<comment type="similarity">
    <text evidence="1">Belongs to the ABC transporter superfamily.</text>
</comment>
<dbReference type="GO" id="GO:0016887">
    <property type="term" value="F:ATP hydrolysis activity"/>
    <property type="evidence" value="ECO:0007669"/>
    <property type="project" value="InterPro"/>
</dbReference>
<dbReference type="Gene3D" id="3.40.50.300">
    <property type="entry name" value="P-loop containing nucleotide triphosphate hydrolases"/>
    <property type="match status" value="1"/>
</dbReference>
<dbReference type="InterPro" id="IPR003593">
    <property type="entry name" value="AAA+_ATPase"/>
</dbReference>
<dbReference type="CDD" id="cd03225">
    <property type="entry name" value="ABC_cobalt_CbiO_domain1"/>
    <property type="match status" value="1"/>
</dbReference>
<dbReference type="InterPro" id="IPR027417">
    <property type="entry name" value="P-loop_NTPase"/>
</dbReference>
<reference evidence="6 7" key="1">
    <citation type="submission" date="2017-01" db="EMBL/GenBank/DDBJ databases">
        <authorList>
            <person name="Erauso G."/>
        </authorList>
    </citation>
    <scope>NUCLEOTIDE SEQUENCE [LARGE SCALE GENOMIC DNA]</scope>
    <source>
        <strain evidence="6">MESINF1</strain>
    </source>
</reference>